<comment type="similarity">
    <text evidence="1">Belongs to the protease inhibitor I3 (leguminous Kunitz-type inhibitor) family.</text>
</comment>
<dbReference type="InterPro" id="IPR002160">
    <property type="entry name" value="Prot_inh_Kunz-lg"/>
</dbReference>
<evidence type="ECO:0000256" key="1">
    <source>
        <dbReference type="ARBA" id="ARBA00005440"/>
    </source>
</evidence>
<dbReference type="CDD" id="cd00178">
    <property type="entry name" value="beta-trefoil_STI"/>
    <property type="match status" value="1"/>
</dbReference>
<dbReference type="SMART" id="SM00452">
    <property type="entry name" value="STI"/>
    <property type="match status" value="1"/>
</dbReference>
<protein>
    <submittedName>
        <fullName evidence="2">Putative miraculin-like</fullName>
    </submittedName>
</protein>
<dbReference type="InterPro" id="IPR056368">
    <property type="entry name" value="KTI1"/>
</dbReference>
<gene>
    <name evidence="2" type="ORF">Din_039942</name>
</gene>
<sequence>MTHIRNNYLFITMKITFLLLSFLLFGLSTYPLFGAADDVLDPVVDIAGDDLQTNANYYVLPLLWAMGGGLGLGRNWNGSICPFNVIQSASEIENGVSVNFSPILDEDDVIRVSTDIDIKFPGAPRICSDLPIWKISDSFVTLGGVGESVTDRFRIEKNNALPTLPAYKFVFCKAKMACQNIGISNKNGIRYLAITDDPYMMVFKKAEASLIRKVTARNKIY</sequence>
<dbReference type="InterPro" id="IPR011065">
    <property type="entry name" value="Kunitz_inhibitor_STI-like_sf"/>
</dbReference>
<dbReference type="PANTHER" id="PTHR33107">
    <property type="entry name" value="KUNITZ TRYPSIN INHIBITOR 2"/>
    <property type="match status" value="1"/>
</dbReference>
<accession>A0A5B7BRF9</accession>
<dbReference type="GO" id="GO:0004866">
    <property type="term" value="F:endopeptidase inhibitor activity"/>
    <property type="evidence" value="ECO:0007669"/>
    <property type="project" value="InterPro"/>
</dbReference>
<dbReference type="Pfam" id="PF00197">
    <property type="entry name" value="Kunitz_legume"/>
    <property type="match status" value="1"/>
</dbReference>
<dbReference type="EMBL" id="GHES01039942">
    <property type="protein sequence ID" value="MPA70501.1"/>
    <property type="molecule type" value="Transcribed_RNA"/>
</dbReference>
<dbReference type="PRINTS" id="PR00291">
    <property type="entry name" value="KUNITZINHBTR"/>
</dbReference>
<dbReference type="SUPFAM" id="SSF50386">
    <property type="entry name" value="STI-like"/>
    <property type="match status" value="1"/>
</dbReference>
<dbReference type="AlphaFoldDB" id="A0A5B7BRF9"/>
<organism evidence="2">
    <name type="scientific">Davidia involucrata</name>
    <name type="common">Dove tree</name>
    <dbReference type="NCBI Taxonomy" id="16924"/>
    <lineage>
        <taxon>Eukaryota</taxon>
        <taxon>Viridiplantae</taxon>
        <taxon>Streptophyta</taxon>
        <taxon>Embryophyta</taxon>
        <taxon>Tracheophyta</taxon>
        <taxon>Spermatophyta</taxon>
        <taxon>Magnoliopsida</taxon>
        <taxon>eudicotyledons</taxon>
        <taxon>Gunneridae</taxon>
        <taxon>Pentapetalae</taxon>
        <taxon>asterids</taxon>
        <taxon>Cornales</taxon>
        <taxon>Nyssaceae</taxon>
        <taxon>Davidia</taxon>
    </lineage>
</organism>
<dbReference type="PANTHER" id="PTHR33107:SF28">
    <property type="entry name" value="CYSTEINE PROTEASE INHIBITOR 8-LIKE"/>
    <property type="match status" value="1"/>
</dbReference>
<name>A0A5B7BRF9_DAVIN</name>
<dbReference type="Gene3D" id="2.80.10.50">
    <property type="match status" value="1"/>
</dbReference>
<evidence type="ECO:0000313" key="2">
    <source>
        <dbReference type="EMBL" id="MPA70501.1"/>
    </source>
</evidence>
<proteinExistence type="inferred from homology"/>
<reference evidence="2" key="1">
    <citation type="submission" date="2019-08" db="EMBL/GenBank/DDBJ databases">
        <title>Reference gene set and small RNA set construction with multiple tissues from Davidia involucrata Baill.</title>
        <authorList>
            <person name="Yang H."/>
            <person name="Zhou C."/>
            <person name="Li G."/>
            <person name="Wang J."/>
            <person name="Gao P."/>
            <person name="Wang M."/>
            <person name="Wang R."/>
            <person name="Zhao Y."/>
        </authorList>
    </citation>
    <scope>NUCLEOTIDE SEQUENCE</scope>
    <source>
        <tissue evidence="2">Mixed with DoveR01_LX</tissue>
    </source>
</reference>